<dbReference type="InterPro" id="IPR006680">
    <property type="entry name" value="Amidohydro-rel"/>
</dbReference>
<protein>
    <submittedName>
        <fullName evidence="3">Amidohydrolase</fullName>
    </submittedName>
</protein>
<dbReference type="RefSeq" id="WP_146601374.1">
    <property type="nucleotide sequence ID" value="NZ_SJPY01000006.1"/>
</dbReference>
<keyword evidence="4" id="KW-1185">Reference proteome</keyword>
<dbReference type="Proteomes" id="UP000315471">
    <property type="component" value="Unassembled WGS sequence"/>
</dbReference>
<dbReference type="InterPro" id="IPR032466">
    <property type="entry name" value="Metal_Hydrolase"/>
</dbReference>
<evidence type="ECO:0000256" key="1">
    <source>
        <dbReference type="ARBA" id="ARBA00038310"/>
    </source>
</evidence>
<dbReference type="PANTHER" id="PTHR43569">
    <property type="entry name" value="AMIDOHYDROLASE"/>
    <property type="match status" value="1"/>
</dbReference>
<dbReference type="Gene3D" id="3.20.20.140">
    <property type="entry name" value="Metal-dependent hydrolases"/>
    <property type="match status" value="1"/>
</dbReference>
<dbReference type="AlphaFoldDB" id="A0A5C6DWC1"/>
<dbReference type="OrthoDB" id="5450317at2"/>
<gene>
    <name evidence="3" type="ORF">Q31b_42130</name>
</gene>
<evidence type="ECO:0000259" key="2">
    <source>
        <dbReference type="Pfam" id="PF04909"/>
    </source>
</evidence>
<proteinExistence type="inferred from homology"/>
<reference evidence="3 4" key="1">
    <citation type="submission" date="2019-02" db="EMBL/GenBank/DDBJ databases">
        <title>Deep-cultivation of Planctomycetes and their phenomic and genomic characterization uncovers novel biology.</title>
        <authorList>
            <person name="Wiegand S."/>
            <person name="Jogler M."/>
            <person name="Boedeker C."/>
            <person name="Pinto D."/>
            <person name="Vollmers J."/>
            <person name="Rivas-Marin E."/>
            <person name="Kohn T."/>
            <person name="Peeters S.H."/>
            <person name="Heuer A."/>
            <person name="Rast P."/>
            <person name="Oberbeckmann S."/>
            <person name="Bunk B."/>
            <person name="Jeske O."/>
            <person name="Meyerdierks A."/>
            <person name="Storesund J.E."/>
            <person name="Kallscheuer N."/>
            <person name="Luecker S."/>
            <person name="Lage O.M."/>
            <person name="Pohl T."/>
            <person name="Merkel B.J."/>
            <person name="Hornburger P."/>
            <person name="Mueller R.-W."/>
            <person name="Bruemmer F."/>
            <person name="Labrenz M."/>
            <person name="Spormann A.M."/>
            <person name="Op Den Camp H."/>
            <person name="Overmann J."/>
            <person name="Amann R."/>
            <person name="Jetten M.S.M."/>
            <person name="Mascher T."/>
            <person name="Medema M.H."/>
            <person name="Devos D.P."/>
            <person name="Kaster A.-K."/>
            <person name="Ovreas L."/>
            <person name="Rohde M."/>
            <person name="Galperin M.Y."/>
            <person name="Jogler C."/>
        </authorList>
    </citation>
    <scope>NUCLEOTIDE SEQUENCE [LARGE SCALE GENOMIC DNA]</scope>
    <source>
        <strain evidence="3 4">Q31b</strain>
    </source>
</reference>
<name>A0A5C6DWC1_9BACT</name>
<feature type="domain" description="Amidohydrolase-related" evidence="2">
    <location>
        <begin position="3"/>
        <end position="284"/>
    </location>
</feature>
<dbReference type="Pfam" id="PF04909">
    <property type="entry name" value="Amidohydro_2"/>
    <property type="match status" value="1"/>
</dbReference>
<comment type="caution">
    <text evidence="3">The sequence shown here is derived from an EMBL/GenBank/DDBJ whole genome shotgun (WGS) entry which is preliminary data.</text>
</comment>
<dbReference type="SUPFAM" id="SSF51556">
    <property type="entry name" value="Metallo-dependent hydrolases"/>
    <property type="match status" value="1"/>
</dbReference>
<dbReference type="PANTHER" id="PTHR43569:SF2">
    <property type="entry name" value="AMIDOHYDROLASE-RELATED DOMAIN-CONTAINING PROTEIN"/>
    <property type="match status" value="1"/>
</dbReference>
<accession>A0A5C6DWC1</accession>
<dbReference type="GO" id="GO:0016787">
    <property type="term" value="F:hydrolase activity"/>
    <property type="evidence" value="ECO:0007669"/>
    <property type="project" value="UniProtKB-KW"/>
</dbReference>
<comment type="similarity">
    <text evidence="1">Belongs to the metallo-dependent hydrolases superfamily.</text>
</comment>
<organism evidence="3 4">
    <name type="scientific">Novipirellula aureliae</name>
    <dbReference type="NCBI Taxonomy" id="2527966"/>
    <lineage>
        <taxon>Bacteria</taxon>
        <taxon>Pseudomonadati</taxon>
        <taxon>Planctomycetota</taxon>
        <taxon>Planctomycetia</taxon>
        <taxon>Pirellulales</taxon>
        <taxon>Pirellulaceae</taxon>
        <taxon>Novipirellula</taxon>
    </lineage>
</organism>
<dbReference type="EMBL" id="SJPY01000006">
    <property type="protein sequence ID" value="TWU39129.1"/>
    <property type="molecule type" value="Genomic_DNA"/>
</dbReference>
<evidence type="ECO:0000313" key="4">
    <source>
        <dbReference type="Proteomes" id="UP000315471"/>
    </source>
</evidence>
<evidence type="ECO:0000313" key="3">
    <source>
        <dbReference type="EMBL" id="TWU39129.1"/>
    </source>
</evidence>
<sequence length="300" mass="33694">MQIDSHQHFWKYNPADYVWMSEEMSILRHDFLPETLEPQLRAVGFDGTIAVQARQMLVETEWLLELADQHPFIKGVVGWVDFESPQLGEQLERFASHPKLRGVRELIHDMADIDYAISVNHLAAISQLANFDLTYDLLLKPPHIRPAITLVEKFPNQPFVVDHLAKPAIAAIASTSGPTSSRTTQWERDLRDLATHDNVCCKLSGMVTEAVWNAWQVDDFRPYLDIALEAFGPERLMIGSDWPVCTLAATYEDVMGIVVDYVNKLAENERNAILGGTCARFYDLDGPGDASVTDDLAGAK</sequence>
<dbReference type="InterPro" id="IPR052350">
    <property type="entry name" value="Metallo-dep_Lactonases"/>
</dbReference>
<keyword evidence="3" id="KW-0378">Hydrolase</keyword>